<dbReference type="InterPro" id="IPR001261">
    <property type="entry name" value="ArgE/DapE_CS"/>
</dbReference>
<dbReference type="PANTHER" id="PTHR43808:SF8">
    <property type="entry name" value="PEPTIDASE M20 DIMERISATION DOMAIN-CONTAINING PROTEIN"/>
    <property type="match status" value="1"/>
</dbReference>
<evidence type="ECO:0000256" key="13">
    <source>
        <dbReference type="ARBA" id="ARBA00023285"/>
    </source>
</evidence>
<keyword evidence="11" id="KW-0220">Diaminopimelate biosynthesis</keyword>
<evidence type="ECO:0000256" key="4">
    <source>
        <dbReference type="ARBA" id="ARBA00006247"/>
    </source>
</evidence>
<dbReference type="Pfam" id="PF07687">
    <property type="entry name" value="M20_dimer"/>
    <property type="match status" value="1"/>
</dbReference>
<evidence type="ECO:0000256" key="7">
    <source>
        <dbReference type="ARBA" id="ARBA00022605"/>
    </source>
</evidence>
<keyword evidence="12" id="KW-0457">Lysine biosynthesis</keyword>
<evidence type="ECO:0000256" key="9">
    <source>
        <dbReference type="ARBA" id="ARBA00022801"/>
    </source>
</evidence>
<keyword evidence="9" id="KW-0378">Hydrolase</keyword>
<dbReference type="Pfam" id="PF01546">
    <property type="entry name" value="Peptidase_M20"/>
    <property type="match status" value="1"/>
</dbReference>
<keyword evidence="7" id="KW-0028">Amino-acid biosynthesis</keyword>
<accession>A0A4Q9WEP4</accession>
<dbReference type="GO" id="GO:0009014">
    <property type="term" value="F:succinyl-diaminopimelate desuccinylase activity"/>
    <property type="evidence" value="ECO:0007669"/>
    <property type="project" value="UniProtKB-EC"/>
</dbReference>
<dbReference type="SUPFAM" id="SSF55031">
    <property type="entry name" value="Bacterial exopeptidase dimerisation domain"/>
    <property type="match status" value="1"/>
</dbReference>
<evidence type="ECO:0000256" key="8">
    <source>
        <dbReference type="ARBA" id="ARBA00022723"/>
    </source>
</evidence>
<evidence type="ECO:0000256" key="12">
    <source>
        <dbReference type="ARBA" id="ARBA00023154"/>
    </source>
</evidence>
<dbReference type="InterPro" id="IPR050072">
    <property type="entry name" value="Peptidase_M20A"/>
</dbReference>
<comment type="caution">
    <text evidence="16">The sequence shown here is derived from an EMBL/GenBank/DDBJ whole genome shotgun (WGS) entry which is preliminary data.</text>
</comment>
<dbReference type="InterPro" id="IPR036264">
    <property type="entry name" value="Bact_exopeptidase_dim_dom"/>
</dbReference>
<sequence length="406" mass="45670">MTVLSEQERIDILADIVNINTENNNEIEVCYYLKELLQRYDIESKIIEIEGKRSNLVAEIGSGRPVIGISGHMDVVDAGDEAQWMYPPFELHEQDGKLYGRGTSDMKGGLAALVIAMIEIKASNLLQQGTIRLLATAAEEKEMSGSMLFRDKGYVDDLDGLIIGEPSDHYINYANKGSMGIKIKAKGVAAHSSLPNLGHNAIDDIIRYIQKIKEKYEDIKNNDNKHSLDVSPLIKDYFGDKFNDKELRKLENVAEGLVIVNSIIYGGEQFNTVPESAYAEFNIRTIPEYDNEAIIQLFEETLYEVDQAQLSMEITTNHAPVYSNKDNLLVKSFTEYKDDLTVTALVGATDASELLKGIDNVDLTIIGPGFMRQAHRANEYIDKQHYLDFIDLYQHVVVDYLNKKSN</sequence>
<comment type="cofactor">
    <cofactor evidence="1">
        <name>Co(2+)</name>
        <dbReference type="ChEBI" id="CHEBI:48828"/>
    </cofactor>
</comment>
<dbReference type="RefSeq" id="WP_002492489.1">
    <property type="nucleotide sequence ID" value="NZ_AP021848.1"/>
</dbReference>
<evidence type="ECO:0000256" key="10">
    <source>
        <dbReference type="ARBA" id="ARBA00022833"/>
    </source>
</evidence>
<dbReference type="NCBIfam" id="TIGR01910">
    <property type="entry name" value="DapE-ArgE"/>
    <property type="match status" value="1"/>
</dbReference>
<dbReference type="GO" id="GO:0019877">
    <property type="term" value="P:diaminopimelate biosynthetic process"/>
    <property type="evidence" value="ECO:0007669"/>
    <property type="project" value="UniProtKB-KW"/>
</dbReference>
<keyword evidence="8" id="KW-0479">Metal-binding</keyword>
<organism evidence="16 17">
    <name type="scientific">Staphylococcus lugdunensis</name>
    <dbReference type="NCBI Taxonomy" id="28035"/>
    <lineage>
        <taxon>Bacteria</taxon>
        <taxon>Bacillati</taxon>
        <taxon>Bacillota</taxon>
        <taxon>Bacilli</taxon>
        <taxon>Bacillales</taxon>
        <taxon>Staphylococcaceae</taxon>
        <taxon>Staphylococcus</taxon>
    </lineage>
</organism>
<keyword evidence="13" id="KW-0170">Cobalt</keyword>
<comment type="catalytic activity">
    <reaction evidence="14">
        <text>N-succinyl-(2S,6S)-2,6-diaminopimelate + H2O = (2S,6S)-2,6-diaminopimelate + succinate</text>
        <dbReference type="Rhea" id="RHEA:22608"/>
        <dbReference type="ChEBI" id="CHEBI:15377"/>
        <dbReference type="ChEBI" id="CHEBI:30031"/>
        <dbReference type="ChEBI" id="CHEBI:57609"/>
        <dbReference type="ChEBI" id="CHEBI:58087"/>
        <dbReference type="EC" id="3.5.1.18"/>
    </reaction>
</comment>
<dbReference type="NCBIfam" id="NF006365">
    <property type="entry name" value="PRK08588.1"/>
    <property type="match status" value="1"/>
</dbReference>
<dbReference type="Gene3D" id="3.40.630.10">
    <property type="entry name" value="Zn peptidases"/>
    <property type="match status" value="1"/>
</dbReference>
<gene>
    <name evidence="16" type="ORF">EQ812_02380</name>
</gene>
<dbReference type="GeneID" id="58091081"/>
<evidence type="ECO:0000256" key="11">
    <source>
        <dbReference type="ARBA" id="ARBA00022915"/>
    </source>
</evidence>
<evidence type="ECO:0000256" key="5">
    <source>
        <dbReference type="ARBA" id="ARBA00011921"/>
    </source>
</evidence>
<dbReference type="Gene3D" id="3.30.70.360">
    <property type="match status" value="1"/>
</dbReference>
<reference evidence="16 17" key="1">
    <citation type="journal article" date="2019" name="Sci. Transl. Med.">
        <title>Quorum sensing between bacterial species on the skin protects against epidermal injury in atopic dermatitis.</title>
        <authorList>
            <person name="Williams M.R."/>
        </authorList>
    </citation>
    <scope>NUCLEOTIDE SEQUENCE [LARGE SCALE GENOMIC DNA]</scope>
    <source>
        <strain evidence="16 17">E7</strain>
    </source>
</reference>
<dbReference type="InterPro" id="IPR002933">
    <property type="entry name" value="Peptidase_M20"/>
</dbReference>
<dbReference type="InterPro" id="IPR010182">
    <property type="entry name" value="ArgE/DapE"/>
</dbReference>
<dbReference type="SUPFAM" id="SSF53187">
    <property type="entry name" value="Zn-dependent exopeptidases"/>
    <property type="match status" value="1"/>
</dbReference>
<evidence type="ECO:0000256" key="14">
    <source>
        <dbReference type="ARBA" id="ARBA00051301"/>
    </source>
</evidence>
<dbReference type="CDD" id="cd08659">
    <property type="entry name" value="M20_ArgE_DapE-like"/>
    <property type="match status" value="1"/>
</dbReference>
<evidence type="ECO:0000256" key="6">
    <source>
        <dbReference type="ARBA" id="ARBA00016853"/>
    </source>
</evidence>
<evidence type="ECO:0000256" key="3">
    <source>
        <dbReference type="ARBA" id="ARBA00005130"/>
    </source>
</evidence>
<proteinExistence type="inferred from homology"/>
<evidence type="ECO:0000313" key="17">
    <source>
        <dbReference type="Proteomes" id="UP000293637"/>
    </source>
</evidence>
<feature type="domain" description="Peptidase M20 dimerisation" evidence="15">
    <location>
        <begin position="173"/>
        <end position="304"/>
    </location>
</feature>
<dbReference type="UniPathway" id="UPA00034">
    <property type="reaction ID" value="UER00021"/>
</dbReference>
<dbReference type="Proteomes" id="UP000293637">
    <property type="component" value="Unassembled WGS sequence"/>
</dbReference>
<dbReference type="EC" id="3.5.1.18" evidence="5"/>
<evidence type="ECO:0000256" key="2">
    <source>
        <dbReference type="ARBA" id="ARBA00001947"/>
    </source>
</evidence>
<dbReference type="InterPro" id="IPR011650">
    <property type="entry name" value="Peptidase_M20_dimer"/>
</dbReference>
<evidence type="ECO:0000256" key="1">
    <source>
        <dbReference type="ARBA" id="ARBA00001941"/>
    </source>
</evidence>
<dbReference type="GO" id="GO:0009089">
    <property type="term" value="P:lysine biosynthetic process via diaminopimelate"/>
    <property type="evidence" value="ECO:0007669"/>
    <property type="project" value="UniProtKB-UniPathway"/>
</dbReference>
<comment type="pathway">
    <text evidence="3">Amino-acid biosynthesis; L-lysine biosynthesis via DAP pathway; LL-2,6-diaminopimelate from (S)-tetrahydrodipicolinate (succinylase route): step 3/3.</text>
</comment>
<dbReference type="GO" id="GO:0046872">
    <property type="term" value="F:metal ion binding"/>
    <property type="evidence" value="ECO:0007669"/>
    <property type="project" value="UniProtKB-KW"/>
</dbReference>
<evidence type="ECO:0000259" key="15">
    <source>
        <dbReference type="Pfam" id="PF07687"/>
    </source>
</evidence>
<dbReference type="PROSITE" id="PS00758">
    <property type="entry name" value="ARGE_DAPE_CPG2_1"/>
    <property type="match status" value="1"/>
</dbReference>
<name>A0A4Q9WEP4_STALU</name>
<comment type="cofactor">
    <cofactor evidence="2">
        <name>Zn(2+)</name>
        <dbReference type="ChEBI" id="CHEBI:29105"/>
    </cofactor>
</comment>
<dbReference type="AlphaFoldDB" id="A0A4Q9WEP4"/>
<keyword evidence="10" id="KW-0862">Zinc</keyword>
<dbReference type="PANTHER" id="PTHR43808">
    <property type="entry name" value="ACETYLORNITHINE DEACETYLASE"/>
    <property type="match status" value="1"/>
</dbReference>
<comment type="similarity">
    <text evidence="4">Belongs to the peptidase M20A family.</text>
</comment>
<dbReference type="EMBL" id="SCHB01000001">
    <property type="protein sequence ID" value="TBW73673.1"/>
    <property type="molecule type" value="Genomic_DNA"/>
</dbReference>
<protein>
    <recommendedName>
        <fullName evidence="6">Probable succinyl-diaminopimelate desuccinylase</fullName>
        <ecNumber evidence="5">3.5.1.18</ecNumber>
    </recommendedName>
</protein>
<evidence type="ECO:0000313" key="16">
    <source>
        <dbReference type="EMBL" id="TBW73673.1"/>
    </source>
</evidence>